<dbReference type="EMBL" id="BBMS01000095">
    <property type="protein sequence ID" value="GAL30432.1"/>
    <property type="molecule type" value="Genomic_DNA"/>
</dbReference>
<reference evidence="2" key="1">
    <citation type="submission" date="2014-09" db="EMBL/GenBank/DDBJ databases">
        <title>Vibrio variabilis JCM 19239. (C206) whole genome shotgun sequence.</title>
        <authorList>
            <person name="Sawabe T."/>
            <person name="Meirelles P."/>
            <person name="Nakanishi M."/>
            <person name="Sayaka M."/>
            <person name="Hattori M."/>
            <person name="Ohkuma M."/>
        </authorList>
    </citation>
    <scope>NUCLEOTIDE SEQUENCE [LARGE SCALE GENOMIC DNA]</scope>
    <source>
        <strain evidence="2">JCM 19239</strain>
    </source>
</reference>
<accession>A0ABQ0JNU2</accession>
<proteinExistence type="predicted"/>
<gene>
    <name evidence="1" type="ORF">JCM19239_6913</name>
</gene>
<evidence type="ECO:0000313" key="1">
    <source>
        <dbReference type="EMBL" id="GAL30432.1"/>
    </source>
</evidence>
<protein>
    <submittedName>
        <fullName evidence="1">Uncharacterized protein</fullName>
    </submittedName>
</protein>
<sequence>MTLYYAVNDESQPSFTPYYYQGKVNKTTSLNNGKVQAVSFSDITP</sequence>
<dbReference type="Proteomes" id="UP000029223">
    <property type="component" value="Unassembled WGS sequence"/>
</dbReference>
<reference evidence="2" key="2">
    <citation type="submission" date="2014-09" db="EMBL/GenBank/DDBJ databases">
        <authorList>
            <consortium name="NBRP consortium"/>
            <person name="Sawabe T."/>
            <person name="Meirelles P."/>
            <person name="Nakanishi M."/>
            <person name="Sayaka M."/>
            <person name="Hattori M."/>
            <person name="Ohkuma M."/>
        </authorList>
    </citation>
    <scope>NUCLEOTIDE SEQUENCE [LARGE SCALE GENOMIC DNA]</scope>
    <source>
        <strain evidence="2">JCM 19239</strain>
    </source>
</reference>
<keyword evidence="2" id="KW-1185">Reference proteome</keyword>
<comment type="caution">
    <text evidence="1">The sequence shown here is derived from an EMBL/GenBank/DDBJ whole genome shotgun (WGS) entry which is preliminary data.</text>
</comment>
<name>A0ABQ0JNU2_9VIBR</name>
<evidence type="ECO:0000313" key="2">
    <source>
        <dbReference type="Proteomes" id="UP000029223"/>
    </source>
</evidence>
<organism evidence="1 2">
    <name type="scientific">Vibrio variabilis</name>
    <dbReference type="NCBI Taxonomy" id="990271"/>
    <lineage>
        <taxon>Bacteria</taxon>
        <taxon>Pseudomonadati</taxon>
        <taxon>Pseudomonadota</taxon>
        <taxon>Gammaproteobacteria</taxon>
        <taxon>Vibrionales</taxon>
        <taxon>Vibrionaceae</taxon>
        <taxon>Vibrio</taxon>
    </lineage>
</organism>